<evidence type="ECO:0000313" key="3">
    <source>
        <dbReference type="Proteomes" id="UP000029003"/>
    </source>
</evidence>
<organism evidence="2 3">
    <name type="scientific">Bifidobacterium thermacidophilum subsp. thermacidophilum</name>
    <dbReference type="NCBI Taxonomy" id="79262"/>
    <lineage>
        <taxon>Bacteria</taxon>
        <taxon>Bacillati</taxon>
        <taxon>Actinomycetota</taxon>
        <taxon>Actinomycetes</taxon>
        <taxon>Bifidobacteriales</taxon>
        <taxon>Bifidobacteriaceae</taxon>
        <taxon>Bifidobacterium</taxon>
    </lineage>
</organism>
<accession>A0A087E8Z3</accession>
<reference evidence="2 3" key="1">
    <citation type="submission" date="2014-03" db="EMBL/GenBank/DDBJ databases">
        <title>Genomics of Bifidobacteria.</title>
        <authorList>
            <person name="Ventura M."/>
            <person name="Milani C."/>
            <person name="Lugli G.A."/>
        </authorList>
    </citation>
    <scope>NUCLEOTIDE SEQUENCE [LARGE SCALE GENOMIC DNA]</scope>
    <source>
        <strain evidence="2 3">LMG 21395</strain>
    </source>
</reference>
<proteinExistence type="predicted"/>
<dbReference type="EMBL" id="JGZT01000003">
    <property type="protein sequence ID" value="KFJ04244.1"/>
    <property type="molecule type" value="Genomic_DNA"/>
</dbReference>
<evidence type="ECO:0000256" key="1">
    <source>
        <dbReference type="SAM" id="MobiDB-lite"/>
    </source>
</evidence>
<comment type="caution">
    <text evidence="2">The sequence shown here is derived from an EMBL/GenBank/DDBJ whole genome shotgun (WGS) entry which is preliminary data.</text>
</comment>
<evidence type="ECO:0000313" key="2">
    <source>
        <dbReference type="EMBL" id="KFJ04244.1"/>
    </source>
</evidence>
<name>A0A087E8Z3_9BIFI</name>
<feature type="region of interest" description="Disordered" evidence="1">
    <location>
        <begin position="43"/>
        <end position="63"/>
    </location>
</feature>
<dbReference type="AlphaFoldDB" id="A0A087E8Z3"/>
<sequence>MQSSHTVVLHTILTGWTGRPACVKARTMRTIVLQSRHHGAVLTLPSLRNQPHGPASEHFNTGP</sequence>
<protein>
    <submittedName>
        <fullName evidence="2">Uncharacterized protein</fullName>
    </submittedName>
</protein>
<gene>
    <name evidence="2" type="ORF">THER5_1820</name>
</gene>
<dbReference type="Proteomes" id="UP000029003">
    <property type="component" value="Unassembled WGS sequence"/>
</dbReference>